<dbReference type="RefSeq" id="WP_388034745.1">
    <property type="nucleotide sequence ID" value="NZ_JBHUEK010000004.1"/>
</dbReference>
<evidence type="ECO:0000259" key="1">
    <source>
        <dbReference type="Pfam" id="PF01636"/>
    </source>
</evidence>
<dbReference type="Pfam" id="PF01636">
    <property type="entry name" value="APH"/>
    <property type="match status" value="1"/>
</dbReference>
<dbReference type="EMBL" id="JBHUEK010000004">
    <property type="protein sequence ID" value="MFD1777456.1"/>
    <property type="molecule type" value="Genomic_DNA"/>
</dbReference>
<dbReference type="InterPro" id="IPR002575">
    <property type="entry name" value="Aminoglycoside_PTrfase"/>
</dbReference>
<evidence type="ECO:0000313" key="2">
    <source>
        <dbReference type="EMBL" id="MFD1777456.1"/>
    </source>
</evidence>
<evidence type="ECO:0000313" key="3">
    <source>
        <dbReference type="Proteomes" id="UP001597227"/>
    </source>
</evidence>
<comment type="caution">
    <text evidence="2">The sequence shown here is derived from an EMBL/GenBank/DDBJ whole genome shotgun (WGS) entry which is preliminary data.</text>
</comment>
<dbReference type="InterPro" id="IPR011009">
    <property type="entry name" value="Kinase-like_dom_sf"/>
</dbReference>
<organism evidence="2 3">
    <name type="scientific">Fredinandcohnia salidurans</name>
    <dbReference type="NCBI Taxonomy" id="2595041"/>
    <lineage>
        <taxon>Bacteria</taxon>
        <taxon>Bacillati</taxon>
        <taxon>Bacillota</taxon>
        <taxon>Bacilli</taxon>
        <taxon>Bacillales</taxon>
        <taxon>Bacillaceae</taxon>
        <taxon>Fredinandcohnia</taxon>
    </lineage>
</organism>
<accession>A0ABW4MIN1</accession>
<reference evidence="3" key="1">
    <citation type="journal article" date="2019" name="Int. J. Syst. Evol. Microbiol.">
        <title>The Global Catalogue of Microorganisms (GCM) 10K type strain sequencing project: providing services to taxonomists for standard genome sequencing and annotation.</title>
        <authorList>
            <consortium name="The Broad Institute Genomics Platform"/>
            <consortium name="The Broad Institute Genome Sequencing Center for Infectious Disease"/>
            <person name="Wu L."/>
            <person name="Ma J."/>
        </authorList>
    </citation>
    <scope>NUCLEOTIDE SEQUENCE [LARGE SCALE GENOMIC DNA]</scope>
    <source>
        <strain evidence="3">CCUG 15531</strain>
    </source>
</reference>
<proteinExistence type="predicted"/>
<protein>
    <submittedName>
        <fullName evidence="2">Phosphotransferase</fullName>
    </submittedName>
</protein>
<keyword evidence="3" id="KW-1185">Reference proteome</keyword>
<dbReference type="SUPFAM" id="SSF56112">
    <property type="entry name" value="Protein kinase-like (PK-like)"/>
    <property type="match status" value="1"/>
</dbReference>
<gene>
    <name evidence="2" type="ORF">ACFSFW_02015</name>
</gene>
<feature type="domain" description="Aminoglycoside phosphotransferase" evidence="1">
    <location>
        <begin position="70"/>
        <end position="216"/>
    </location>
</feature>
<sequence length="312" mass="36187">MEMHSEKWFLTVAERVGYKINGHIEKVKESDFCLIVRIPTMNGDLFLKENGSATKHEASLSKYLDGTLQGKTARIVASNESEGWFLMKDIKGQPLRNLKDKQLWQRAIQEYAELQVAQMDHVESLISMGVPDRRIPILKQEIEQHLLEMCGTGLSEEETKKVMSLQPEFLEMCDYLGSILSASIEHGDLHSNNIRLVNENIVFFDWGDASVSHPFFSTRIFWHALDDFVKEETDWLGVVEEFRPYYLEPWTKFASMNELDRALRVSDELACVQRALSWHLYLTPYCKNKTEFAARPAQWLRLLMEHRSLVGK</sequence>
<dbReference type="Proteomes" id="UP001597227">
    <property type="component" value="Unassembled WGS sequence"/>
</dbReference>
<name>A0ABW4MIN1_9BACI</name>